<evidence type="ECO:0000313" key="1">
    <source>
        <dbReference type="EMBL" id="KIP09190.1"/>
    </source>
</evidence>
<name>A0A0C3SCW8_PHLG1</name>
<dbReference type="HOGENOM" id="CLU_108161_0_0_1"/>
<keyword evidence="2" id="KW-1185">Reference proteome</keyword>
<sequence length="157" mass="17145">MSRTLRLLPLRPKVSSVARWKSTTCRAAPAVKTDSCGIPLEPTWSVNKLISSYSKPTIAPLTLKKLHDLSALIPPEEGTPQHAQLTEELSNLVKLVEAVKAVDVGQPDERIPDGRIWAEGTGVQLERGAATKGGRDLLRHAARTEDGFYVVDADRSR</sequence>
<organism evidence="1 2">
    <name type="scientific">Phlebiopsis gigantea (strain 11061_1 CR5-6)</name>
    <name type="common">White-rot fungus</name>
    <name type="synonym">Peniophora gigantea</name>
    <dbReference type="NCBI Taxonomy" id="745531"/>
    <lineage>
        <taxon>Eukaryota</taxon>
        <taxon>Fungi</taxon>
        <taxon>Dikarya</taxon>
        <taxon>Basidiomycota</taxon>
        <taxon>Agaricomycotina</taxon>
        <taxon>Agaricomycetes</taxon>
        <taxon>Polyporales</taxon>
        <taxon>Phanerochaetaceae</taxon>
        <taxon>Phlebiopsis</taxon>
    </lineage>
</organism>
<dbReference type="EMBL" id="KN840469">
    <property type="protein sequence ID" value="KIP09190.1"/>
    <property type="molecule type" value="Genomic_DNA"/>
</dbReference>
<dbReference type="OrthoDB" id="5522061at2759"/>
<dbReference type="AlphaFoldDB" id="A0A0C3SCW8"/>
<protein>
    <recommendedName>
        <fullName evidence="3">Glutamyl-tRNA(Gln) amidotransferase subunit F, mitochondrial</fullName>
    </recommendedName>
</protein>
<reference evidence="1 2" key="1">
    <citation type="journal article" date="2014" name="PLoS Genet.">
        <title>Analysis of the Phlebiopsis gigantea genome, transcriptome and secretome provides insight into its pioneer colonization strategies of wood.</title>
        <authorList>
            <person name="Hori C."/>
            <person name="Ishida T."/>
            <person name="Igarashi K."/>
            <person name="Samejima M."/>
            <person name="Suzuki H."/>
            <person name="Master E."/>
            <person name="Ferreira P."/>
            <person name="Ruiz-Duenas F.J."/>
            <person name="Held B."/>
            <person name="Canessa P."/>
            <person name="Larrondo L.F."/>
            <person name="Schmoll M."/>
            <person name="Druzhinina I.S."/>
            <person name="Kubicek C.P."/>
            <person name="Gaskell J.A."/>
            <person name="Kersten P."/>
            <person name="St John F."/>
            <person name="Glasner J."/>
            <person name="Sabat G."/>
            <person name="Splinter BonDurant S."/>
            <person name="Syed K."/>
            <person name="Yadav J."/>
            <person name="Mgbeahuruike A.C."/>
            <person name="Kovalchuk A."/>
            <person name="Asiegbu F.O."/>
            <person name="Lackner G."/>
            <person name="Hoffmeister D."/>
            <person name="Rencoret J."/>
            <person name="Gutierrez A."/>
            <person name="Sun H."/>
            <person name="Lindquist E."/>
            <person name="Barry K."/>
            <person name="Riley R."/>
            <person name="Grigoriev I.V."/>
            <person name="Henrissat B."/>
            <person name="Kues U."/>
            <person name="Berka R.M."/>
            <person name="Martinez A.T."/>
            <person name="Covert S.F."/>
            <person name="Blanchette R.A."/>
            <person name="Cullen D."/>
        </authorList>
    </citation>
    <scope>NUCLEOTIDE SEQUENCE [LARGE SCALE GENOMIC DNA]</scope>
    <source>
        <strain evidence="1 2">11061_1 CR5-6</strain>
    </source>
</reference>
<dbReference type="Proteomes" id="UP000053257">
    <property type="component" value="Unassembled WGS sequence"/>
</dbReference>
<evidence type="ECO:0008006" key="3">
    <source>
        <dbReference type="Google" id="ProtNLM"/>
    </source>
</evidence>
<evidence type="ECO:0000313" key="2">
    <source>
        <dbReference type="Proteomes" id="UP000053257"/>
    </source>
</evidence>
<accession>A0A0C3SCW8</accession>
<gene>
    <name evidence="1" type="ORF">PHLGIDRAFT_87036</name>
</gene>
<proteinExistence type="predicted"/>